<dbReference type="EMBL" id="FOTJ01000005">
    <property type="protein sequence ID" value="SFL32631.1"/>
    <property type="molecule type" value="Genomic_DNA"/>
</dbReference>
<dbReference type="GO" id="GO:0016787">
    <property type="term" value="F:hydrolase activity"/>
    <property type="evidence" value="ECO:0007669"/>
    <property type="project" value="UniProtKB-KW"/>
</dbReference>
<dbReference type="PANTHER" id="PTHR43283">
    <property type="entry name" value="BETA-LACTAMASE-RELATED"/>
    <property type="match status" value="1"/>
</dbReference>
<dbReference type="Pfam" id="PF00144">
    <property type="entry name" value="Beta-lactamase"/>
    <property type="match status" value="1"/>
</dbReference>
<reference evidence="3 4" key="1">
    <citation type="submission" date="2016-10" db="EMBL/GenBank/DDBJ databases">
        <authorList>
            <person name="de Groot N.N."/>
        </authorList>
    </citation>
    <scope>NUCLEOTIDE SEQUENCE [LARGE SCALE GENOMIC DNA]</scope>
    <source>
        <strain evidence="3 4">M79</strain>
    </source>
</reference>
<sequence>MKNEKEFLTTIDDYLTQAIFPGCHVALVEGANVQEFVRGNQAILPQVEPLVPGKKWDLASVSKVVGTGTVVINLVLSGKISLDAPFTDYYPDFHDESITLRQLLTHTTGINPFIENRDKLDFEALKDAIDHIEVTEDKSCHYTDINFILLGFMLENLYGKSLDEIFKAEIFEQWNMSETSFGPVTNAVPTSLDTKVGTVHDPKAKVLGTHCGSAGLFAPMNDLVKFVQGYFSDTKYLALQKNYAAGKRPRSLAWDFIHDQWLLHTGYTGTFILMNLEAKKAVIFLSNRVHLKDERAQWIADRDVLIETLIKNLS</sequence>
<dbReference type="SUPFAM" id="SSF56601">
    <property type="entry name" value="beta-lactamase/transpeptidase-like"/>
    <property type="match status" value="1"/>
</dbReference>
<dbReference type="InterPro" id="IPR012338">
    <property type="entry name" value="Beta-lactam/transpept-like"/>
</dbReference>
<dbReference type="PANTHER" id="PTHR43283:SF11">
    <property type="entry name" value="BETA-LACTAMASE-RELATED DOMAIN-CONTAINING PROTEIN"/>
    <property type="match status" value="1"/>
</dbReference>
<accession>A0A1I4GTY2</accession>
<evidence type="ECO:0000256" key="1">
    <source>
        <dbReference type="ARBA" id="ARBA00022801"/>
    </source>
</evidence>
<dbReference type="OrthoDB" id="9803467at2"/>
<keyword evidence="1" id="KW-0378">Hydrolase</keyword>
<evidence type="ECO:0000313" key="3">
    <source>
        <dbReference type="EMBL" id="SFL32631.1"/>
    </source>
</evidence>
<protein>
    <submittedName>
        <fullName evidence="3">CubicO group peptidase, beta-lactamase class C family</fullName>
    </submittedName>
</protein>
<proteinExistence type="predicted"/>
<evidence type="ECO:0000259" key="2">
    <source>
        <dbReference type="Pfam" id="PF00144"/>
    </source>
</evidence>
<dbReference type="InterPro" id="IPR001466">
    <property type="entry name" value="Beta-lactam-related"/>
</dbReference>
<organism evidence="3 4">
    <name type="scientific">Lactococcus garvieae</name>
    <dbReference type="NCBI Taxonomy" id="1363"/>
    <lineage>
        <taxon>Bacteria</taxon>
        <taxon>Bacillati</taxon>
        <taxon>Bacillota</taxon>
        <taxon>Bacilli</taxon>
        <taxon>Lactobacillales</taxon>
        <taxon>Streptococcaceae</taxon>
        <taxon>Lactococcus</taxon>
    </lineage>
</organism>
<feature type="domain" description="Beta-lactamase-related" evidence="2">
    <location>
        <begin position="10"/>
        <end position="304"/>
    </location>
</feature>
<evidence type="ECO:0000313" key="4">
    <source>
        <dbReference type="Proteomes" id="UP000181969"/>
    </source>
</evidence>
<dbReference type="InterPro" id="IPR050789">
    <property type="entry name" value="Diverse_Enzym_Activities"/>
</dbReference>
<dbReference type="AlphaFoldDB" id="A0A1I4GTY2"/>
<dbReference type="Gene3D" id="3.40.710.10">
    <property type="entry name" value="DD-peptidase/beta-lactamase superfamily"/>
    <property type="match status" value="1"/>
</dbReference>
<name>A0A1I4GTY2_9LACT</name>
<dbReference type="Proteomes" id="UP000181969">
    <property type="component" value="Unassembled WGS sequence"/>
</dbReference>
<gene>
    <name evidence="3" type="ORF">SAMN05216438_10531</name>
</gene>
<dbReference type="RefSeq" id="WP_074751057.1">
    <property type="nucleotide sequence ID" value="NZ_CP141707.1"/>
</dbReference>